<feature type="region of interest" description="Disordered" evidence="1">
    <location>
        <begin position="1"/>
        <end position="34"/>
    </location>
</feature>
<evidence type="ECO:0000256" key="1">
    <source>
        <dbReference type="SAM" id="MobiDB-lite"/>
    </source>
</evidence>
<gene>
    <name evidence="2" type="ORF">AVEN_56899_1</name>
</gene>
<reference evidence="2 3" key="1">
    <citation type="journal article" date="2019" name="Sci. Rep.">
        <title>Orb-weaving spider Araneus ventricosus genome elucidates the spidroin gene catalogue.</title>
        <authorList>
            <person name="Kono N."/>
            <person name="Nakamura H."/>
            <person name="Ohtoshi R."/>
            <person name="Moran D.A.P."/>
            <person name="Shinohara A."/>
            <person name="Yoshida Y."/>
            <person name="Fujiwara M."/>
            <person name="Mori M."/>
            <person name="Tomita M."/>
            <person name="Arakawa K."/>
        </authorList>
    </citation>
    <scope>NUCLEOTIDE SEQUENCE [LARGE SCALE GENOMIC DNA]</scope>
</reference>
<evidence type="ECO:0000313" key="2">
    <source>
        <dbReference type="EMBL" id="GBM31792.1"/>
    </source>
</evidence>
<comment type="caution">
    <text evidence="2">The sequence shown here is derived from an EMBL/GenBank/DDBJ whole genome shotgun (WGS) entry which is preliminary data.</text>
</comment>
<organism evidence="2 3">
    <name type="scientific">Araneus ventricosus</name>
    <name type="common">Orbweaver spider</name>
    <name type="synonym">Epeira ventricosa</name>
    <dbReference type="NCBI Taxonomy" id="182803"/>
    <lineage>
        <taxon>Eukaryota</taxon>
        <taxon>Metazoa</taxon>
        <taxon>Ecdysozoa</taxon>
        <taxon>Arthropoda</taxon>
        <taxon>Chelicerata</taxon>
        <taxon>Arachnida</taxon>
        <taxon>Araneae</taxon>
        <taxon>Araneomorphae</taxon>
        <taxon>Entelegynae</taxon>
        <taxon>Araneoidea</taxon>
        <taxon>Araneidae</taxon>
        <taxon>Araneus</taxon>
    </lineage>
</organism>
<dbReference type="EMBL" id="BGPR01000692">
    <property type="protein sequence ID" value="GBM31792.1"/>
    <property type="molecule type" value="Genomic_DNA"/>
</dbReference>
<accession>A0A4Y2ERC2</accession>
<sequence>MAYRSSLNKKNESPKAATRVKKSVPSSKSMRENVCKPTTPRYDFSFTHERDSPPFMIYMGRGISIELKEFRKVMCLGLQRMNNNNEVRNRLNIPSDLLNTLKKPMKL</sequence>
<dbReference type="Proteomes" id="UP000499080">
    <property type="component" value="Unassembled WGS sequence"/>
</dbReference>
<dbReference type="AlphaFoldDB" id="A0A4Y2ERC2"/>
<evidence type="ECO:0000313" key="3">
    <source>
        <dbReference type="Proteomes" id="UP000499080"/>
    </source>
</evidence>
<keyword evidence="3" id="KW-1185">Reference proteome</keyword>
<name>A0A4Y2ERC2_ARAVE</name>
<proteinExistence type="predicted"/>
<protein>
    <submittedName>
        <fullName evidence="2">Uncharacterized protein</fullName>
    </submittedName>
</protein>